<dbReference type="PANTHER" id="PTHR43196">
    <property type="entry name" value="SULFATE ADENYLYLTRANSFERASE SUBUNIT 2"/>
    <property type="match status" value="1"/>
</dbReference>
<dbReference type="OMA" id="RWCCKVV"/>
<dbReference type="InterPro" id="IPR002500">
    <property type="entry name" value="PAPS_reduct_dom"/>
</dbReference>
<protein>
    <submittedName>
        <fullName evidence="2">Phosphoadenosine phosphosulfate reductase family protein</fullName>
    </submittedName>
</protein>
<name>A0A832T1L4_9EURY</name>
<dbReference type="Proteomes" id="UP000619545">
    <property type="component" value="Unassembled WGS sequence"/>
</dbReference>
<dbReference type="GO" id="GO:0003824">
    <property type="term" value="F:catalytic activity"/>
    <property type="evidence" value="ECO:0007669"/>
    <property type="project" value="InterPro"/>
</dbReference>
<organism evidence="2 3">
    <name type="scientific">Methanopyrus kandleri</name>
    <dbReference type="NCBI Taxonomy" id="2320"/>
    <lineage>
        <taxon>Archaea</taxon>
        <taxon>Methanobacteriati</taxon>
        <taxon>Methanobacteriota</taxon>
        <taxon>Methanomada group</taxon>
        <taxon>Methanopyri</taxon>
        <taxon>Methanopyrales</taxon>
        <taxon>Methanopyraceae</taxon>
        <taxon>Methanopyrus</taxon>
    </lineage>
</organism>
<gene>
    <name evidence="2" type="ORF">HA336_02850</name>
</gene>
<dbReference type="InterPro" id="IPR004521">
    <property type="entry name" value="Uncharacterised_CHP00451"/>
</dbReference>
<comment type="caution">
    <text evidence="2">The sequence shown here is derived from an EMBL/GenBank/DDBJ whole genome shotgun (WGS) entry which is preliminary data.</text>
</comment>
<evidence type="ECO:0000313" key="3">
    <source>
        <dbReference type="Proteomes" id="UP000619545"/>
    </source>
</evidence>
<dbReference type="GO" id="GO:0003723">
    <property type="term" value="F:RNA binding"/>
    <property type="evidence" value="ECO:0007669"/>
    <property type="project" value="InterPro"/>
</dbReference>
<accession>A0A832T1L4</accession>
<dbReference type="InterPro" id="IPR015947">
    <property type="entry name" value="PUA-like_sf"/>
</dbReference>
<sequence length="524" mass="59067">MEKLPGKAPAYVCQECELVTPLRRCPECGEGTDPLRVTPPAELRPVGPGYLEFIREVLVEEGLPADLVRDDELLLANRAPDLDYLDEIVAAEPVLALRYDLRKDRWTIVLKPEGARRLHELGGKSIEVDRGAAEAVREGKNLFAPGVTSADDVEPGEWVVIEHGGRPVAFGRARMSGDEMVRRNRGLAVEVRGAVEGSPTYFRGRDFEDVARAHEEYVSERLEEAVTFARENVSPSRTFASFSGGKDSLVTLVVAAEAGVERALFVDTGMELPETVEAADRAAEAVGIDVEIVEGDPEIFHRVTEALLPPSRDNRWCTLAAKLTPVTRYVRSEFGRGCYTLVGVRRYESEARSERGRVWDSDAVPGQVNVAPIFDWSSLDVWLCVHSKDLPYNPLYDEGFDRIGCYMCPASKVGDFRLSERVHPELWEGWMETLERYRERHGLPRDWLRYHVWRWLRPEGEIRKVASEESLRWGERVLGRWREVPPEEAARGFRRECPGCGYCGAVGSNRCEILEASLRRVFGR</sequence>
<dbReference type="RefSeq" id="WP_011018991.1">
    <property type="nucleotide sequence ID" value="NZ_DUJS01000002.1"/>
</dbReference>
<dbReference type="NCBIfam" id="NF010367">
    <property type="entry name" value="PRK13795.1-2"/>
    <property type="match status" value="1"/>
</dbReference>
<dbReference type="SUPFAM" id="SSF52402">
    <property type="entry name" value="Adenine nucleotide alpha hydrolases-like"/>
    <property type="match status" value="1"/>
</dbReference>
<dbReference type="InterPro" id="IPR050128">
    <property type="entry name" value="Sulfate_adenylyltrnsfr_sub2"/>
</dbReference>
<dbReference type="PANTHER" id="PTHR43196:SF2">
    <property type="entry name" value="PHOSPHOADENOSINE PHOSPHOSULFATE REDUCTASE"/>
    <property type="match status" value="1"/>
</dbReference>
<dbReference type="AlphaFoldDB" id="A0A832T1L4"/>
<dbReference type="NCBIfam" id="TIGR00451">
    <property type="entry name" value="unchar_dom_2"/>
    <property type="match status" value="1"/>
</dbReference>
<evidence type="ECO:0000259" key="1">
    <source>
        <dbReference type="SMART" id="SM00359"/>
    </source>
</evidence>
<dbReference type="SMART" id="SM00359">
    <property type="entry name" value="PUA"/>
    <property type="match status" value="1"/>
</dbReference>
<feature type="domain" description="PUA" evidence="1">
    <location>
        <begin position="124"/>
        <end position="196"/>
    </location>
</feature>
<reference evidence="2" key="1">
    <citation type="journal article" date="2020" name="bioRxiv">
        <title>A rank-normalized archaeal taxonomy based on genome phylogeny resolves widespread incomplete and uneven classifications.</title>
        <authorList>
            <person name="Rinke C."/>
            <person name="Chuvochina M."/>
            <person name="Mussig A.J."/>
            <person name="Chaumeil P.-A."/>
            <person name="Waite D.W."/>
            <person name="Whitman W.B."/>
            <person name="Parks D.H."/>
            <person name="Hugenholtz P."/>
        </authorList>
    </citation>
    <scope>NUCLEOTIDE SEQUENCE</scope>
    <source>
        <strain evidence="2">UBA8853</strain>
    </source>
</reference>
<dbReference type="GeneID" id="1476722"/>
<dbReference type="CDD" id="cd07953">
    <property type="entry name" value="PUA"/>
    <property type="match status" value="1"/>
</dbReference>
<dbReference type="InterPro" id="IPR036974">
    <property type="entry name" value="PUA_sf"/>
</dbReference>
<dbReference type="InterPro" id="IPR002478">
    <property type="entry name" value="PUA"/>
</dbReference>
<proteinExistence type="predicted"/>
<dbReference type="Gene3D" id="2.30.130.10">
    <property type="entry name" value="PUA domain"/>
    <property type="match status" value="1"/>
</dbReference>
<dbReference type="Gene3D" id="3.40.50.620">
    <property type="entry name" value="HUPs"/>
    <property type="match status" value="1"/>
</dbReference>
<dbReference type="Pfam" id="PF01472">
    <property type="entry name" value="PUA"/>
    <property type="match status" value="1"/>
</dbReference>
<dbReference type="CDD" id="cd23947">
    <property type="entry name" value="PAPS_reductase-like_YbdN"/>
    <property type="match status" value="1"/>
</dbReference>
<dbReference type="Pfam" id="PF01507">
    <property type="entry name" value="PAPS_reduct"/>
    <property type="match status" value="1"/>
</dbReference>
<evidence type="ECO:0000313" key="2">
    <source>
        <dbReference type="EMBL" id="HII70155.1"/>
    </source>
</evidence>
<dbReference type="EMBL" id="DUJS01000002">
    <property type="protein sequence ID" value="HII70155.1"/>
    <property type="molecule type" value="Genomic_DNA"/>
</dbReference>
<dbReference type="PROSITE" id="PS50890">
    <property type="entry name" value="PUA"/>
    <property type="match status" value="1"/>
</dbReference>
<dbReference type="SUPFAM" id="SSF88697">
    <property type="entry name" value="PUA domain-like"/>
    <property type="match status" value="1"/>
</dbReference>
<dbReference type="InterPro" id="IPR014729">
    <property type="entry name" value="Rossmann-like_a/b/a_fold"/>
</dbReference>